<feature type="transmembrane region" description="Helical" evidence="1">
    <location>
        <begin position="12"/>
        <end position="29"/>
    </location>
</feature>
<evidence type="ECO:0000256" key="1">
    <source>
        <dbReference type="SAM" id="Phobius"/>
    </source>
</evidence>
<organism evidence="2 3">
    <name type="scientific">PS1 clade bacterium</name>
    <dbReference type="NCBI Taxonomy" id="2175152"/>
    <lineage>
        <taxon>Bacteria</taxon>
        <taxon>Pseudomonadati</taxon>
        <taxon>Pseudomonadota</taxon>
        <taxon>Alphaproteobacteria</taxon>
        <taxon>PS1 clade</taxon>
    </lineage>
</organism>
<protein>
    <submittedName>
        <fullName evidence="2">Uncharacterized protein</fullName>
    </submittedName>
</protein>
<accession>A0A368DTU5</accession>
<dbReference type="AlphaFoldDB" id="A0A368DTU5"/>
<proteinExistence type="predicted"/>
<keyword evidence="1" id="KW-1133">Transmembrane helix</keyword>
<evidence type="ECO:0000313" key="3">
    <source>
        <dbReference type="Proteomes" id="UP000253570"/>
    </source>
</evidence>
<sequence>MNNKIKKVRTFFILIIIILLIVSVSFYLYTQSQKPLIDELNDENISWIALKKEDGELRLTFDYLIHHKCVIKEVRYGINQSMPNNILVLPTCNGDIKKIETYRTLPPSATSISIYLTLNNGRESNLREYYIE</sequence>
<evidence type="ECO:0000313" key="2">
    <source>
        <dbReference type="EMBL" id="RCL74703.1"/>
    </source>
</evidence>
<reference evidence="2 3" key="1">
    <citation type="journal article" date="2018" name="Microbiome">
        <title>Fine metagenomic profile of the Mediterranean stratified and mixed water columns revealed by assembly and recruitment.</title>
        <authorList>
            <person name="Haro-Moreno J.M."/>
            <person name="Lopez-Perez M."/>
            <person name="De La Torre J.R."/>
            <person name="Picazo A."/>
            <person name="Camacho A."/>
            <person name="Rodriguez-Valera F."/>
        </authorList>
    </citation>
    <scope>NUCLEOTIDE SEQUENCE [LARGE SCALE GENOMIC DNA]</scope>
    <source>
        <strain evidence="2">MED-G57</strain>
    </source>
</reference>
<dbReference type="EMBL" id="QOQD01000001">
    <property type="protein sequence ID" value="RCL74703.1"/>
    <property type="molecule type" value="Genomic_DNA"/>
</dbReference>
<comment type="caution">
    <text evidence="2">The sequence shown here is derived from an EMBL/GenBank/DDBJ whole genome shotgun (WGS) entry which is preliminary data.</text>
</comment>
<gene>
    <name evidence="2" type="ORF">DBW71_00735</name>
</gene>
<dbReference type="Proteomes" id="UP000253570">
    <property type="component" value="Unassembled WGS sequence"/>
</dbReference>
<name>A0A368DTU5_9PROT</name>
<keyword evidence="1" id="KW-0472">Membrane</keyword>
<keyword evidence="1" id="KW-0812">Transmembrane</keyword>